<dbReference type="Proteomes" id="UP000186438">
    <property type="component" value="Unassembled WGS sequence"/>
</dbReference>
<dbReference type="SUPFAM" id="SSF51556">
    <property type="entry name" value="Metallo-dependent hydrolases"/>
    <property type="match status" value="1"/>
</dbReference>
<accession>A0A1Q4I2I7</accession>
<keyword evidence="1" id="KW-0456">Lyase</keyword>
<evidence type="ECO:0000313" key="3">
    <source>
        <dbReference type="EMBL" id="OJZ76125.1"/>
    </source>
</evidence>
<proteinExistence type="predicted"/>
<dbReference type="GO" id="GO:0019748">
    <property type="term" value="P:secondary metabolic process"/>
    <property type="evidence" value="ECO:0007669"/>
    <property type="project" value="TreeGrafter"/>
</dbReference>
<dbReference type="InterPro" id="IPR032465">
    <property type="entry name" value="ACMSD"/>
</dbReference>
<dbReference type="EMBL" id="MPNT01000001">
    <property type="protein sequence ID" value="OJZ76125.1"/>
    <property type="molecule type" value="Genomic_DNA"/>
</dbReference>
<dbReference type="GO" id="GO:0016787">
    <property type="term" value="F:hydrolase activity"/>
    <property type="evidence" value="ECO:0007669"/>
    <property type="project" value="UniProtKB-KW"/>
</dbReference>
<keyword evidence="4" id="KW-1185">Reference proteome</keyword>
<name>A0A1Q4I2I7_9MYCO</name>
<keyword evidence="3" id="KW-0378">Hydrolase</keyword>
<dbReference type="RefSeq" id="WP_073870389.1">
    <property type="nucleotide sequence ID" value="NZ_MPNT01000001.1"/>
</dbReference>
<reference evidence="3 4" key="1">
    <citation type="submission" date="2016-11" db="EMBL/GenBank/DDBJ databases">
        <title>Genome sequences of unsequenced Mycobacteria.</title>
        <authorList>
            <person name="Greninger A.L."/>
            <person name="Fang F."/>
            <person name="Jerome K.R."/>
        </authorList>
    </citation>
    <scope>NUCLEOTIDE SEQUENCE [LARGE SCALE GENOMIC DNA]</scope>
    <source>
        <strain evidence="3 4">M11</strain>
    </source>
</reference>
<evidence type="ECO:0000259" key="2">
    <source>
        <dbReference type="Pfam" id="PF04909"/>
    </source>
</evidence>
<feature type="domain" description="Amidohydrolase-related" evidence="2">
    <location>
        <begin position="101"/>
        <end position="391"/>
    </location>
</feature>
<sequence>MVDGLLDYGIFDGDTHIYDREDTFSRYLPARYADQAVHVGTDNGVWAAFVGDRKIKLLDAAFGPNGEVVKPGSLKELLRTMKSAEGETPYQWQPVEDHYIYRDARLEMMDRQGVERAFLFPSIAITIEGMYDDIDALYAQFHAFNQWYDDEWGFNYQDRIYATPYISFRDLQSAIKEVEFVIERGARAVTLRAGSGFGRSPGDPYFDPIWARLNEAKVVATYHISDAGYNKLIGPEWGQDPDPAARLQSAWQWANTYGDRPIMDTLSALIYDNVFGRFPDLRVAVVEYGAEWLPYFMGRIDKMRGMGRQGPWIGGQLKERPTAIARRHIRVVPFPEDDTRRLASQVGSDMLMMGSDYPHAEGLAEPASFVNKLEGMDPADIRRIMRDNGVELVSR</sequence>
<gene>
    <name evidence="3" type="ORF">BRW65_01450</name>
</gene>
<dbReference type="GO" id="GO:0016831">
    <property type="term" value="F:carboxy-lyase activity"/>
    <property type="evidence" value="ECO:0007669"/>
    <property type="project" value="InterPro"/>
</dbReference>
<dbReference type="PANTHER" id="PTHR21240:SF28">
    <property type="entry name" value="ISO-OROTATE DECARBOXYLASE (EUROFUNG)"/>
    <property type="match status" value="1"/>
</dbReference>
<evidence type="ECO:0000313" key="4">
    <source>
        <dbReference type="Proteomes" id="UP000186438"/>
    </source>
</evidence>
<protein>
    <submittedName>
        <fullName evidence="3">Amidohydrolase</fullName>
    </submittedName>
</protein>
<dbReference type="Pfam" id="PF04909">
    <property type="entry name" value="Amidohydro_2"/>
    <property type="match status" value="1"/>
</dbReference>
<dbReference type="PANTHER" id="PTHR21240">
    <property type="entry name" value="2-AMINO-3-CARBOXYLMUCONATE-6-SEMIALDEHYDE DECARBOXYLASE"/>
    <property type="match status" value="1"/>
</dbReference>
<comment type="caution">
    <text evidence="3">The sequence shown here is derived from an EMBL/GenBank/DDBJ whole genome shotgun (WGS) entry which is preliminary data.</text>
</comment>
<dbReference type="InterPro" id="IPR006680">
    <property type="entry name" value="Amidohydro-rel"/>
</dbReference>
<dbReference type="OrthoDB" id="8673349at2"/>
<organism evidence="3 4">
    <name type="scientific">Mycobacterium paraffinicum</name>
    <dbReference type="NCBI Taxonomy" id="53378"/>
    <lineage>
        <taxon>Bacteria</taxon>
        <taxon>Bacillati</taxon>
        <taxon>Actinomycetota</taxon>
        <taxon>Actinomycetes</taxon>
        <taxon>Mycobacteriales</taxon>
        <taxon>Mycobacteriaceae</taxon>
        <taxon>Mycobacterium</taxon>
    </lineage>
</organism>
<evidence type="ECO:0000256" key="1">
    <source>
        <dbReference type="ARBA" id="ARBA00023239"/>
    </source>
</evidence>
<dbReference type="STRING" id="53378.BRW65_01450"/>
<dbReference type="AlphaFoldDB" id="A0A1Q4I2I7"/>
<dbReference type="GO" id="GO:0005737">
    <property type="term" value="C:cytoplasm"/>
    <property type="evidence" value="ECO:0007669"/>
    <property type="project" value="TreeGrafter"/>
</dbReference>
<dbReference type="Gene3D" id="3.20.20.140">
    <property type="entry name" value="Metal-dependent hydrolases"/>
    <property type="match status" value="1"/>
</dbReference>
<dbReference type="InterPro" id="IPR032466">
    <property type="entry name" value="Metal_Hydrolase"/>
</dbReference>